<feature type="chain" id="PRO_5018301341" description="alpha-L-fucosidase" evidence="6">
    <location>
        <begin position="26"/>
        <end position="549"/>
    </location>
</feature>
<dbReference type="Pfam" id="PF01120">
    <property type="entry name" value="Alpha_L_fucos"/>
    <property type="match status" value="1"/>
</dbReference>
<dbReference type="EC" id="3.2.1.51" evidence="2"/>
<dbReference type="PANTHER" id="PTHR10030">
    <property type="entry name" value="ALPHA-L-FUCOSIDASE"/>
    <property type="match status" value="1"/>
</dbReference>
<organism evidence="8 9">
    <name type="scientific">Pedobacter jejuensis</name>
    <dbReference type="NCBI Taxonomy" id="1268550"/>
    <lineage>
        <taxon>Bacteria</taxon>
        <taxon>Pseudomonadati</taxon>
        <taxon>Bacteroidota</taxon>
        <taxon>Sphingobacteriia</taxon>
        <taxon>Sphingobacteriales</taxon>
        <taxon>Sphingobacteriaceae</taxon>
        <taxon>Pedobacter</taxon>
    </lineage>
</organism>
<dbReference type="GO" id="GO:0006004">
    <property type="term" value="P:fucose metabolic process"/>
    <property type="evidence" value="ECO:0007669"/>
    <property type="project" value="TreeGrafter"/>
</dbReference>
<evidence type="ECO:0000256" key="6">
    <source>
        <dbReference type="SAM" id="SignalP"/>
    </source>
</evidence>
<dbReference type="InterPro" id="IPR000933">
    <property type="entry name" value="Glyco_hydro_29"/>
</dbReference>
<feature type="signal peptide" evidence="6">
    <location>
        <begin position="1"/>
        <end position="25"/>
    </location>
</feature>
<proteinExistence type="inferred from homology"/>
<dbReference type="GO" id="GO:0016139">
    <property type="term" value="P:glycoside catabolic process"/>
    <property type="evidence" value="ECO:0007669"/>
    <property type="project" value="TreeGrafter"/>
</dbReference>
<dbReference type="InterPro" id="IPR013780">
    <property type="entry name" value="Glyco_hydro_b"/>
</dbReference>
<evidence type="ECO:0000256" key="4">
    <source>
        <dbReference type="ARBA" id="ARBA00022801"/>
    </source>
</evidence>
<dbReference type="OrthoDB" id="107551at2"/>
<keyword evidence="3 6" id="KW-0732">Signal</keyword>
<accession>A0A3N0C2I8</accession>
<dbReference type="InterPro" id="IPR017853">
    <property type="entry name" value="GH"/>
</dbReference>
<evidence type="ECO:0000256" key="3">
    <source>
        <dbReference type="ARBA" id="ARBA00022729"/>
    </source>
</evidence>
<name>A0A3N0C2I8_9SPHI</name>
<evidence type="ECO:0000256" key="2">
    <source>
        <dbReference type="ARBA" id="ARBA00012662"/>
    </source>
</evidence>
<reference evidence="8 9" key="1">
    <citation type="submission" date="2018-10" db="EMBL/GenBank/DDBJ databases">
        <title>Genome sequencing of Pedobacter jejuensis TNB23.</title>
        <authorList>
            <person name="Cho Y.-J."/>
            <person name="Cho A."/>
            <person name="Kim O.-S."/>
        </authorList>
    </citation>
    <scope>NUCLEOTIDE SEQUENCE [LARGE SCALE GENOMIC DNA]</scope>
    <source>
        <strain evidence="8 9">TNB23</strain>
    </source>
</reference>
<evidence type="ECO:0000256" key="5">
    <source>
        <dbReference type="ARBA" id="ARBA00023295"/>
    </source>
</evidence>
<gene>
    <name evidence="8" type="ORF">D7004_01655</name>
</gene>
<dbReference type="Proteomes" id="UP000274046">
    <property type="component" value="Unassembled WGS sequence"/>
</dbReference>
<comment type="caution">
    <text evidence="8">The sequence shown here is derived from an EMBL/GenBank/DDBJ whole genome shotgun (WGS) entry which is preliminary data.</text>
</comment>
<dbReference type="RefSeq" id="WP_123204132.1">
    <property type="nucleotide sequence ID" value="NZ_RBEE01000002.1"/>
</dbReference>
<dbReference type="EMBL" id="RBEE01000002">
    <property type="protein sequence ID" value="RNL56621.1"/>
    <property type="molecule type" value="Genomic_DNA"/>
</dbReference>
<dbReference type="PANTHER" id="PTHR10030:SF37">
    <property type="entry name" value="ALPHA-L-FUCOSIDASE-RELATED"/>
    <property type="match status" value="1"/>
</dbReference>
<dbReference type="Gene3D" id="3.20.20.80">
    <property type="entry name" value="Glycosidases"/>
    <property type="match status" value="1"/>
</dbReference>
<dbReference type="InterPro" id="IPR057739">
    <property type="entry name" value="Glyco_hydro_29_N"/>
</dbReference>
<sequence length="549" mass="62396">MKRRTLLKAAVGAIPAMYLPGFLKANDFLNPLEVAGELMQKGPFKPTWDSLSNYQVPDWYRDAKFGIWAHWGPQCQPEHGDWYARKMYLEGTDTYKYHVQNYGHPSKFGFKDVINEWKADKWEPEALLEMYKNAGAEYFFALANHHDNFDLYPNKYQPWNSTKFGPKKDLIGGWAKAAKNHGLKFGVSVHASHAWTWYESAQFADKNGSFAGVPYDGNITKADGAGKWWDGMDPQELYAQRHALSTNENTAYSNIKIWEWQKGVSVPTKAYCDKFYNRTISLIDKYEPDLVYFDDTVLPLWPISDAGLKIAAHLYNKSIKKNGKLDAVLFGKILDEQQRKCMVWDIERGQSYEIEPIPWQTDTCIGDWHYDRRIYDRKGYKSAKTVIQTLVDVVSKNGNLLLSVPLRGDGSLDSQETEILAEISKWMAVNKSSVFGTRPWKILGEGPALDNVQPLKAQGFNEGKSKPFSSADIRFGQKDKIIFATILGAITSDKVLIKTFSTSKYSNKVKKVTLPGDSNPLNFTHNETGLVIEVPERLRGAYATVFQIV</sequence>
<feature type="domain" description="Glycoside hydrolase family 29 N-terminal" evidence="7">
    <location>
        <begin position="39"/>
        <end position="431"/>
    </location>
</feature>
<keyword evidence="5" id="KW-0326">Glycosidase</keyword>
<protein>
    <recommendedName>
        <fullName evidence="2">alpha-L-fucosidase</fullName>
        <ecNumber evidence="2">3.2.1.51</ecNumber>
    </recommendedName>
</protein>
<keyword evidence="4" id="KW-0378">Hydrolase</keyword>
<dbReference type="SUPFAM" id="SSF51445">
    <property type="entry name" value="(Trans)glycosidases"/>
    <property type="match status" value="1"/>
</dbReference>
<evidence type="ECO:0000313" key="9">
    <source>
        <dbReference type="Proteomes" id="UP000274046"/>
    </source>
</evidence>
<dbReference type="Gene3D" id="2.60.40.1180">
    <property type="entry name" value="Golgi alpha-mannosidase II"/>
    <property type="match status" value="1"/>
</dbReference>
<dbReference type="GO" id="GO:0004560">
    <property type="term" value="F:alpha-L-fucosidase activity"/>
    <property type="evidence" value="ECO:0007669"/>
    <property type="project" value="InterPro"/>
</dbReference>
<dbReference type="AlphaFoldDB" id="A0A3N0C2I8"/>
<keyword evidence="9" id="KW-1185">Reference proteome</keyword>
<evidence type="ECO:0000313" key="8">
    <source>
        <dbReference type="EMBL" id="RNL56621.1"/>
    </source>
</evidence>
<dbReference type="GO" id="GO:0005764">
    <property type="term" value="C:lysosome"/>
    <property type="evidence" value="ECO:0007669"/>
    <property type="project" value="TreeGrafter"/>
</dbReference>
<comment type="similarity">
    <text evidence="1">Belongs to the glycosyl hydrolase 29 family.</text>
</comment>
<evidence type="ECO:0000259" key="7">
    <source>
        <dbReference type="Pfam" id="PF01120"/>
    </source>
</evidence>
<evidence type="ECO:0000256" key="1">
    <source>
        <dbReference type="ARBA" id="ARBA00007951"/>
    </source>
</evidence>
<dbReference type="SMART" id="SM00812">
    <property type="entry name" value="Alpha_L_fucos"/>
    <property type="match status" value="1"/>
</dbReference>